<dbReference type="Proteomes" id="UP001341281">
    <property type="component" value="Chromosome 01"/>
</dbReference>
<dbReference type="EMBL" id="CP144745">
    <property type="protein sequence ID" value="WVZ51109.1"/>
    <property type="molecule type" value="Genomic_DNA"/>
</dbReference>
<organism evidence="1 2">
    <name type="scientific">Paspalum notatum var. saurae</name>
    <dbReference type="NCBI Taxonomy" id="547442"/>
    <lineage>
        <taxon>Eukaryota</taxon>
        <taxon>Viridiplantae</taxon>
        <taxon>Streptophyta</taxon>
        <taxon>Embryophyta</taxon>
        <taxon>Tracheophyta</taxon>
        <taxon>Spermatophyta</taxon>
        <taxon>Magnoliopsida</taxon>
        <taxon>Liliopsida</taxon>
        <taxon>Poales</taxon>
        <taxon>Poaceae</taxon>
        <taxon>PACMAD clade</taxon>
        <taxon>Panicoideae</taxon>
        <taxon>Andropogonodae</taxon>
        <taxon>Paspaleae</taxon>
        <taxon>Paspalinae</taxon>
        <taxon>Paspalum</taxon>
    </lineage>
</organism>
<evidence type="ECO:0000313" key="1">
    <source>
        <dbReference type="EMBL" id="WVZ51109.1"/>
    </source>
</evidence>
<sequence length="139" mass="15451">MDLNLPEGSTAEEVTLKRLASGPSSRVTTWQAYDINGQTFYTAAKDKKSVCKNSGVWIDAIDDVTGSKVTYFGFIEDIWELDYGSNIQISVDNYGLTIVDLAKVGYKNDSWVLAKRVGQVLYIIDPRLKNQKHIVVAGK</sequence>
<keyword evidence="2" id="KW-1185">Reference proteome</keyword>
<proteinExistence type="predicted"/>
<dbReference type="PANTHER" id="PTHR48258">
    <property type="entry name" value="DUF4218 DOMAIN-CONTAINING PROTEIN-RELATED"/>
    <property type="match status" value="1"/>
</dbReference>
<gene>
    <name evidence="1" type="ORF">U9M48_002286</name>
</gene>
<name>A0AAQ3PR18_PASNO</name>
<reference evidence="1 2" key="1">
    <citation type="submission" date="2024-02" db="EMBL/GenBank/DDBJ databases">
        <title>High-quality chromosome-scale genome assembly of Pensacola bahiagrass (Paspalum notatum Flugge var. saurae).</title>
        <authorList>
            <person name="Vega J.M."/>
            <person name="Podio M."/>
            <person name="Orjuela J."/>
            <person name="Siena L.A."/>
            <person name="Pessino S.C."/>
            <person name="Combes M.C."/>
            <person name="Mariac C."/>
            <person name="Albertini E."/>
            <person name="Pupilli F."/>
            <person name="Ortiz J.P.A."/>
            <person name="Leblanc O."/>
        </authorList>
    </citation>
    <scope>NUCLEOTIDE SEQUENCE [LARGE SCALE GENOMIC DNA]</scope>
    <source>
        <strain evidence="1">R1</strain>
        <tissue evidence="1">Leaf</tissue>
    </source>
</reference>
<evidence type="ECO:0000313" key="2">
    <source>
        <dbReference type="Proteomes" id="UP001341281"/>
    </source>
</evidence>
<dbReference type="PANTHER" id="PTHR48258:SF9">
    <property type="entry name" value="OS01G0348150 PROTEIN"/>
    <property type="match status" value="1"/>
</dbReference>
<protein>
    <submittedName>
        <fullName evidence="1">Uncharacterized protein</fullName>
    </submittedName>
</protein>
<accession>A0AAQ3PR18</accession>
<dbReference type="AlphaFoldDB" id="A0AAQ3PR18"/>